<keyword evidence="2" id="KW-0732">Signal</keyword>
<keyword evidence="1" id="KW-0472">Membrane</keyword>
<comment type="caution">
    <text evidence="3">The sequence shown here is derived from an EMBL/GenBank/DDBJ whole genome shotgun (WGS) entry which is preliminary data.</text>
</comment>
<gene>
    <name evidence="3" type="ORF">PROFUN_14802</name>
</gene>
<evidence type="ECO:0000313" key="3">
    <source>
        <dbReference type="EMBL" id="PRP76843.1"/>
    </source>
</evidence>
<keyword evidence="1" id="KW-1133">Transmembrane helix</keyword>
<name>A0A2P6MYS3_9EUKA</name>
<evidence type="ECO:0000313" key="4">
    <source>
        <dbReference type="Proteomes" id="UP000241769"/>
    </source>
</evidence>
<dbReference type="Proteomes" id="UP000241769">
    <property type="component" value="Unassembled WGS sequence"/>
</dbReference>
<proteinExistence type="predicted"/>
<evidence type="ECO:0000256" key="2">
    <source>
        <dbReference type="SAM" id="SignalP"/>
    </source>
</evidence>
<protein>
    <submittedName>
        <fullName evidence="3">Uncharacterized protein</fullName>
    </submittedName>
</protein>
<dbReference type="EMBL" id="MDYQ01000297">
    <property type="protein sequence ID" value="PRP76843.1"/>
    <property type="molecule type" value="Genomic_DNA"/>
</dbReference>
<keyword evidence="1" id="KW-0812">Transmembrane</keyword>
<dbReference type="AlphaFoldDB" id="A0A2P6MYS3"/>
<feature type="transmembrane region" description="Helical" evidence="1">
    <location>
        <begin position="673"/>
        <end position="697"/>
    </location>
</feature>
<feature type="chain" id="PRO_5015184605" evidence="2">
    <location>
        <begin position="18"/>
        <end position="708"/>
    </location>
</feature>
<accession>A0A2P6MYS3</accession>
<feature type="signal peptide" evidence="2">
    <location>
        <begin position="1"/>
        <end position="17"/>
    </location>
</feature>
<reference evidence="3 4" key="1">
    <citation type="journal article" date="2018" name="Genome Biol. Evol.">
        <title>Multiple Roots of Fruiting Body Formation in Amoebozoa.</title>
        <authorList>
            <person name="Hillmann F."/>
            <person name="Forbes G."/>
            <person name="Novohradska S."/>
            <person name="Ferling I."/>
            <person name="Riege K."/>
            <person name="Groth M."/>
            <person name="Westermann M."/>
            <person name="Marz M."/>
            <person name="Spaller T."/>
            <person name="Winckler T."/>
            <person name="Schaap P."/>
            <person name="Glockner G."/>
        </authorList>
    </citation>
    <scope>NUCLEOTIDE SEQUENCE [LARGE SCALE GENOMIC DNA]</scope>
    <source>
        <strain evidence="3 4">Jena</strain>
    </source>
</reference>
<dbReference type="InParanoid" id="A0A2P6MYS3"/>
<organism evidence="3 4">
    <name type="scientific">Planoprotostelium fungivorum</name>
    <dbReference type="NCBI Taxonomy" id="1890364"/>
    <lineage>
        <taxon>Eukaryota</taxon>
        <taxon>Amoebozoa</taxon>
        <taxon>Evosea</taxon>
        <taxon>Variosea</taxon>
        <taxon>Cavosteliida</taxon>
        <taxon>Cavosteliaceae</taxon>
        <taxon>Planoprotostelium</taxon>
    </lineage>
</organism>
<sequence>MRSIIVVTLCLCVGIQAGGIDWAHLNATTLSELPPSVFQNVTKEDIAVIPQDAIIGLSPIQMWSLNAPSAAGFNQFQIANLNDSTCALISKDVIPFIIPPAFFGMQGPCLGRLPYEAFSSINASQFEYILEEAFKDVSGGQMSYMNVQNPTAIAGFNARDISKLDPFVCTTFGPIMIQSIRPNAFSGIYADCQRNIPPPSLSFITKDQVNQLPTMDFTAEQYAHFNPSAAAGITPFLMSTIVYDCQEISPEFVSNLQPDTLGRLTEGCANGLPDDAFMLLTAAQMPQLSFEIIRPIQLYYMNPLAGSNFTTEQARLMRSQPEFCGYMNSSLFLSLIPSPAWTSLFQPRYSYRGCVYAIPPSIFSGFSLRHLEATPDCSAFRASQINYWPPNIFSSINETCMGSPLSLEDLTGYQVKNMSPSQFPWLSAHQVQSFPLVTLSNCSLPQLYKLSVDGISGLNSDALVTLVAQYGADFLNLYTADQFPAKLWAPGGYPSNTIHEFKSFFVRDGAGSKLTNWQQLIDSGAPIACASVPFGSVTAEQMRNLTALSITGFQTWSVPGITNLAISVMSTSQASLLPKDFFTAMSGAQVQSMTTTVFSSLNYRLYVPSNSDNKVAVIPQEAYSDFSWCTVKLSDKQKILMTQRQKDLSNCDQKIGSDTEDGDKNTGWYSPPLVYGLGSVMVLGVAAVIVTVVVHFVRKSRRMKYEQV</sequence>
<evidence type="ECO:0000256" key="1">
    <source>
        <dbReference type="SAM" id="Phobius"/>
    </source>
</evidence>
<keyword evidence="4" id="KW-1185">Reference proteome</keyword>